<evidence type="ECO:0000313" key="7">
    <source>
        <dbReference type="Proteomes" id="UP000515971"/>
    </source>
</evidence>
<protein>
    <submittedName>
        <fullName evidence="6">GFA family protein</fullName>
    </submittedName>
</protein>
<dbReference type="SUPFAM" id="SSF51316">
    <property type="entry name" value="Mss4-like"/>
    <property type="match status" value="1"/>
</dbReference>
<dbReference type="PANTHER" id="PTHR33337:SF40">
    <property type="entry name" value="CENP-V_GFA DOMAIN-CONTAINING PROTEIN-RELATED"/>
    <property type="match status" value="1"/>
</dbReference>
<proteinExistence type="inferred from homology"/>
<feature type="domain" description="CENP-V/GFA" evidence="5">
    <location>
        <begin position="5"/>
        <end position="133"/>
    </location>
</feature>
<dbReference type="GO" id="GO:0046872">
    <property type="term" value="F:metal ion binding"/>
    <property type="evidence" value="ECO:0007669"/>
    <property type="project" value="UniProtKB-KW"/>
</dbReference>
<dbReference type="Pfam" id="PF04828">
    <property type="entry name" value="GFA"/>
    <property type="match status" value="1"/>
</dbReference>
<accession>A0A7G9SFA5</accession>
<keyword evidence="2" id="KW-0479">Metal-binding</keyword>
<dbReference type="PANTHER" id="PTHR33337">
    <property type="entry name" value="GFA DOMAIN-CONTAINING PROTEIN"/>
    <property type="match status" value="1"/>
</dbReference>
<dbReference type="EMBL" id="CP060718">
    <property type="protein sequence ID" value="QNN66530.1"/>
    <property type="molecule type" value="Genomic_DNA"/>
</dbReference>
<evidence type="ECO:0000256" key="1">
    <source>
        <dbReference type="ARBA" id="ARBA00005495"/>
    </source>
</evidence>
<dbReference type="RefSeq" id="WP_187537122.1">
    <property type="nucleotide sequence ID" value="NZ_BAABJT010000001.1"/>
</dbReference>
<dbReference type="KEGG" id="slut:H9L13_07335"/>
<dbReference type="PROSITE" id="PS51891">
    <property type="entry name" value="CENP_V_GFA"/>
    <property type="match status" value="1"/>
</dbReference>
<comment type="similarity">
    <text evidence="1">Belongs to the Gfa family.</text>
</comment>
<organism evidence="6 7">
    <name type="scientific">Sphingomonas lutea</name>
    <dbReference type="NCBI Taxonomy" id="1045317"/>
    <lineage>
        <taxon>Bacteria</taxon>
        <taxon>Pseudomonadati</taxon>
        <taxon>Pseudomonadota</taxon>
        <taxon>Alphaproteobacteria</taxon>
        <taxon>Sphingomonadales</taxon>
        <taxon>Sphingomonadaceae</taxon>
        <taxon>Sphingomonas</taxon>
    </lineage>
</organism>
<keyword evidence="3" id="KW-0862">Zinc</keyword>
<evidence type="ECO:0000256" key="2">
    <source>
        <dbReference type="ARBA" id="ARBA00022723"/>
    </source>
</evidence>
<dbReference type="Gene3D" id="3.90.1590.10">
    <property type="entry name" value="glutathione-dependent formaldehyde- activating enzyme (gfa)"/>
    <property type="match status" value="1"/>
</dbReference>
<evidence type="ECO:0000256" key="3">
    <source>
        <dbReference type="ARBA" id="ARBA00022833"/>
    </source>
</evidence>
<dbReference type="GO" id="GO:0016846">
    <property type="term" value="F:carbon-sulfur lyase activity"/>
    <property type="evidence" value="ECO:0007669"/>
    <property type="project" value="InterPro"/>
</dbReference>
<keyword evidence="4" id="KW-0456">Lyase</keyword>
<dbReference type="InterPro" id="IPR011057">
    <property type="entry name" value="Mss4-like_sf"/>
</dbReference>
<gene>
    <name evidence="6" type="ORF">H9L13_07335</name>
</gene>
<evidence type="ECO:0000313" key="6">
    <source>
        <dbReference type="EMBL" id="QNN66530.1"/>
    </source>
</evidence>
<keyword evidence="7" id="KW-1185">Reference proteome</keyword>
<sequence length="148" mass="16607">MTERMSGGCACGRVRFTAEVEPAEAYLCHCRMCQRATGSVSIAFVHAQLDSIKWGHEPDWYDSSPIARRPFCRECGTSLGFAFKEGSDKMDLTVAAFDDPSPFKPKHHFGAESIHRAWLNTEGLPEMRTQDYQKLVDKWVDATGEFPG</sequence>
<dbReference type="Proteomes" id="UP000515971">
    <property type="component" value="Chromosome"/>
</dbReference>
<dbReference type="InterPro" id="IPR006913">
    <property type="entry name" value="CENP-V/GFA"/>
</dbReference>
<reference evidence="6 7" key="1">
    <citation type="submission" date="2020-08" db="EMBL/GenBank/DDBJ databases">
        <title>Genome sequence of Sphingomonas lutea KCTC 23642T.</title>
        <authorList>
            <person name="Hyun D.-W."/>
            <person name="Bae J.-W."/>
        </authorList>
    </citation>
    <scope>NUCLEOTIDE SEQUENCE [LARGE SCALE GENOMIC DNA]</scope>
    <source>
        <strain evidence="6 7">KCTC 23642</strain>
    </source>
</reference>
<name>A0A7G9SFA5_9SPHN</name>
<evidence type="ECO:0000256" key="4">
    <source>
        <dbReference type="ARBA" id="ARBA00023239"/>
    </source>
</evidence>
<dbReference type="AlphaFoldDB" id="A0A7G9SFA5"/>
<evidence type="ECO:0000259" key="5">
    <source>
        <dbReference type="PROSITE" id="PS51891"/>
    </source>
</evidence>